<proteinExistence type="predicted"/>
<evidence type="ECO:0000313" key="3">
    <source>
        <dbReference type="Proteomes" id="UP000291613"/>
    </source>
</evidence>
<dbReference type="GO" id="GO:0110154">
    <property type="term" value="P:RNA decapping"/>
    <property type="evidence" value="ECO:0007669"/>
    <property type="project" value="TreeGrafter"/>
</dbReference>
<dbReference type="Pfam" id="PF00149">
    <property type="entry name" value="Metallophos"/>
    <property type="match status" value="1"/>
</dbReference>
<organism evidence="2 3">
    <name type="scientific">Hansschlegelia quercus</name>
    <dbReference type="NCBI Taxonomy" id="2528245"/>
    <lineage>
        <taxon>Bacteria</taxon>
        <taxon>Pseudomonadati</taxon>
        <taxon>Pseudomonadota</taxon>
        <taxon>Alphaproteobacteria</taxon>
        <taxon>Hyphomicrobiales</taxon>
        <taxon>Methylopilaceae</taxon>
        <taxon>Hansschlegelia</taxon>
    </lineage>
</organism>
<dbReference type="InterPro" id="IPR004843">
    <property type="entry name" value="Calcineurin-like_PHP"/>
</dbReference>
<dbReference type="SUPFAM" id="SSF56300">
    <property type="entry name" value="Metallo-dependent phosphatases"/>
    <property type="match status" value="1"/>
</dbReference>
<accession>A0A4Q9GHU2</accession>
<reference evidence="2 3" key="1">
    <citation type="submission" date="2019-02" db="EMBL/GenBank/DDBJ databases">
        <title>Hansschlegelia quercus sp. nov., a novel methylotrophic bacterium from buds of oak (Quercus robur L.).</title>
        <authorList>
            <person name="Agafonova N.V."/>
            <person name="Kaparullina E.N."/>
            <person name="Grouzdev D.S."/>
            <person name="Doronina N.V."/>
        </authorList>
    </citation>
    <scope>NUCLEOTIDE SEQUENCE [LARGE SCALE GENOMIC DNA]</scope>
    <source>
        <strain evidence="2 3">Dub</strain>
    </source>
</reference>
<dbReference type="AlphaFoldDB" id="A0A4Q9GHU2"/>
<dbReference type="PANTHER" id="PTHR42850:SF4">
    <property type="entry name" value="ZINC-DEPENDENT ENDOPOLYPHOSPHATASE"/>
    <property type="match status" value="1"/>
</dbReference>
<dbReference type="OrthoDB" id="9807890at2"/>
<gene>
    <name evidence="2" type="ORF">EYR15_14305</name>
</gene>
<feature type="domain" description="Calcineurin-like phosphoesterase" evidence="1">
    <location>
        <begin position="24"/>
        <end position="167"/>
    </location>
</feature>
<comment type="caution">
    <text evidence="2">The sequence shown here is derived from an EMBL/GenBank/DDBJ whole genome shotgun (WGS) entry which is preliminary data.</text>
</comment>
<dbReference type="Proteomes" id="UP000291613">
    <property type="component" value="Unassembled WGS sequence"/>
</dbReference>
<dbReference type="GO" id="GO:0008803">
    <property type="term" value="F:bis(5'-nucleosyl)-tetraphosphatase (symmetrical) activity"/>
    <property type="evidence" value="ECO:0007669"/>
    <property type="project" value="TreeGrafter"/>
</dbReference>
<sequence length="247" mass="26618">MTIRIAFSDWRPAIRPLAPGQAAAAVGDVHGQDDLFGALLNALADDLASRSAAPVIVQLGDLVDRGTGSIDALRRAQRGLPGISFVTLMGNHEDCLLRALGDDEDDALRWFNCGGATTLAQLGLSPDDTDWRERLRSGVGDETLDWVARLPTAHRIGDLLFVHAGIDPETPLVAQDATTMMWVRGPFLDSDGPYPEGVAVIHGHTPQKKVELRHPHRVNLDTGAFRSGVLSALMIAGDRMRLAQAVR</sequence>
<dbReference type="RefSeq" id="WP_131004250.1">
    <property type="nucleotide sequence ID" value="NZ_JBHSZR010000011.1"/>
</dbReference>
<dbReference type="GO" id="GO:0005737">
    <property type="term" value="C:cytoplasm"/>
    <property type="evidence" value="ECO:0007669"/>
    <property type="project" value="TreeGrafter"/>
</dbReference>
<dbReference type="GO" id="GO:0016791">
    <property type="term" value="F:phosphatase activity"/>
    <property type="evidence" value="ECO:0007669"/>
    <property type="project" value="TreeGrafter"/>
</dbReference>
<evidence type="ECO:0000313" key="2">
    <source>
        <dbReference type="EMBL" id="TBN48246.1"/>
    </source>
</evidence>
<dbReference type="InterPro" id="IPR029052">
    <property type="entry name" value="Metallo-depent_PP-like"/>
</dbReference>
<dbReference type="Gene3D" id="3.60.21.10">
    <property type="match status" value="1"/>
</dbReference>
<evidence type="ECO:0000259" key="1">
    <source>
        <dbReference type="Pfam" id="PF00149"/>
    </source>
</evidence>
<keyword evidence="3" id="KW-1185">Reference proteome</keyword>
<name>A0A4Q9GHU2_9HYPH</name>
<dbReference type="InterPro" id="IPR050126">
    <property type="entry name" value="Ap4A_hydrolase"/>
</dbReference>
<dbReference type="EMBL" id="SIUB01000008">
    <property type="protein sequence ID" value="TBN48246.1"/>
    <property type="molecule type" value="Genomic_DNA"/>
</dbReference>
<dbReference type="PANTHER" id="PTHR42850">
    <property type="entry name" value="METALLOPHOSPHOESTERASE"/>
    <property type="match status" value="1"/>
</dbReference>
<protein>
    <submittedName>
        <fullName evidence="2">Serine/threonine protein phosphatase</fullName>
    </submittedName>
</protein>